<proteinExistence type="predicted"/>
<organism evidence="1 2">
    <name type="scientific">Paramuricea clavata</name>
    <name type="common">Red gorgonian</name>
    <name type="synonym">Violescent sea-whip</name>
    <dbReference type="NCBI Taxonomy" id="317549"/>
    <lineage>
        <taxon>Eukaryota</taxon>
        <taxon>Metazoa</taxon>
        <taxon>Cnidaria</taxon>
        <taxon>Anthozoa</taxon>
        <taxon>Octocorallia</taxon>
        <taxon>Malacalcyonacea</taxon>
        <taxon>Plexauridae</taxon>
        <taxon>Paramuricea</taxon>
    </lineage>
</organism>
<comment type="caution">
    <text evidence="1">The sequence shown here is derived from an EMBL/GenBank/DDBJ whole genome shotgun (WGS) entry which is preliminary data.</text>
</comment>
<dbReference type="AlphaFoldDB" id="A0A7D9LXX9"/>
<name>A0A7D9LXX9_PARCT</name>
<feature type="non-terminal residue" evidence="1">
    <location>
        <position position="64"/>
    </location>
</feature>
<keyword evidence="2" id="KW-1185">Reference proteome</keyword>
<feature type="non-terminal residue" evidence="1">
    <location>
        <position position="1"/>
    </location>
</feature>
<dbReference type="Proteomes" id="UP001152795">
    <property type="component" value="Unassembled WGS sequence"/>
</dbReference>
<reference evidence="1" key="1">
    <citation type="submission" date="2020-04" db="EMBL/GenBank/DDBJ databases">
        <authorList>
            <person name="Alioto T."/>
            <person name="Alioto T."/>
            <person name="Gomez Garrido J."/>
        </authorList>
    </citation>
    <scope>NUCLEOTIDE SEQUENCE</scope>
    <source>
        <strain evidence="1">A484AB</strain>
    </source>
</reference>
<evidence type="ECO:0000313" key="2">
    <source>
        <dbReference type="Proteomes" id="UP001152795"/>
    </source>
</evidence>
<accession>A0A7D9LXX9</accession>
<evidence type="ECO:0000313" key="1">
    <source>
        <dbReference type="EMBL" id="CAB4038466.1"/>
    </source>
</evidence>
<gene>
    <name evidence="1" type="ORF">PACLA_8A087961</name>
</gene>
<sequence>EAIQHPVVRMLVMRKWNKFGSWWFRLQAILYTIFLVLLSYALIYGATREDPKKYDGSADKFRLF</sequence>
<dbReference type="OrthoDB" id="6108356at2759"/>
<keyword evidence="1" id="KW-0675">Receptor</keyword>
<protein>
    <submittedName>
        <fullName evidence="1">Transient receptor potential cation channel subfamily V member 5-like</fullName>
    </submittedName>
</protein>
<dbReference type="EMBL" id="CACRXK020024244">
    <property type="protein sequence ID" value="CAB4038466.1"/>
    <property type="molecule type" value="Genomic_DNA"/>
</dbReference>